<feature type="region of interest" description="Disordered" evidence="1">
    <location>
        <begin position="1"/>
        <end position="39"/>
    </location>
</feature>
<evidence type="ECO:0000313" key="3">
    <source>
        <dbReference type="Proteomes" id="UP001314170"/>
    </source>
</evidence>
<comment type="caution">
    <text evidence="2">The sequence shown here is derived from an EMBL/GenBank/DDBJ whole genome shotgun (WGS) entry which is preliminary data.</text>
</comment>
<accession>A0AAV1RMQ5</accession>
<name>A0AAV1RMQ5_9ROSI</name>
<organism evidence="2 3">
    <name type="scientific">Dovyalis caffra</name>
    <dbReference type="NCBI Taxonomy" id="77055"/>
    <lineage>
        <taxon>Eukaryota</taxon>
        <taxon>Viridiplantae</taxon>
        <taxon>Streptophyta</taxon>
        <taxon>Embryophyta</taxon>
        <taxon>Tracheophyta</taxon>
        <taxon>Spermatophyta</taxon>
        <taxon>Magnoliopsida</taxon>
        <taxon>eudicotyledons</taxon>
        <taxon>Gunneridae</taxon>
        <taxon>Pentapetalae</taxon>
        <taxon>rosids</taxon>
        <taxon>fabids</taxon>
        <taxon>Malpighiales</taxon>
        <taxon>Salicaceae</taxon>
        <taxon>Flacourtieae</taxon>
        <taxon>Dovyalis</taxon>
    </lineage>
</organism>
<evidence type="ECO:0000313" key="2">
    <source>
        <dbReference type="EMBL" id="CAK7337676.1"/>
    </source>
</evidence>
<feature type="compositionally biased region" description="Basic residues" evidence="1">
    <location>
        <begin position="23"/>
        <end position="32"/>
    </location>
</feature>
<evidence type="ECO:0000256" key="1">
    <source>
        <dbReference type="SAM" id="MobiDB-lite"/>
    </source>
</evidence>
<dbReference type="EMBL" id="CAWUPB010001108">
    <property type="protein sequence ID" value="CAK7337676.1"/>
    <property type="molecule type" value="Genomic_DNA"/>
</dbReference>
<sequence length="108" mass="12190">MAKKREQERQRLEKLAETSQLSRYRRRSRSRSFSRSPPRYLPCFIARNDTLKDTGPVEVQVEVGALKDTIPIRTPVPHPDPEHAPGPALNIKDLAHDVSPSHQLGSTA</sequence>
<keyword evidence="3" id="KW-1185">Reference proteome</keyword>
<protein>
    <submittedName>
        <fullName evidence="2">Uncharacterized protein</fullName>
    </submittedName>
</protein>
<dbReference type="AlphaFoldDB" id="A0AAV1RMQ5"/>
<proteinExistence type="predicted"/>
<feature type="region of interest" description="Disordered" evidence="1">
    <location>
        <begin position="70"/>
        <end position="108"/>
    </location>
</feature>
<feature type="compositionally biased region" description="Basic and acidic residues" evidence="1">
    <location>
        <begin position="1"/>
        <end position="16"/>
    </location>
</feature>
<reference evidence="2 3" key="1">
    <citation type="submission" date="2024-01" db="EMBL/GenBank/DDBJ databases">
        <authorList>
            <person name="Waweru B."/>
        </authorList>
    </citation>
    <scope>NUCLEOTIDE SEQUENCE [LARGE SCALE GENOMIC DNA]</scope>
</reference>
<gene>
    <name evidence="2" type="ORF">DCAF_LOCUS12714</name>
</gene>
<dbReference type="Proteomes" id="UP001314170">
    <property type="component" value="Unassembled WGS sequence"/>
</dbReference>